<dbReference type="GO" id="GO:0015074">
    <property type="term" value="P:DNA integration"/>
    <property type="evidence" value="ECO:0007669"/>
    <property type="project" value="InterPro"/>
</dbReference>
<dbReference type="InterPro" id="IPR039537">
    <property type="entry name" value="Retrotran_Ty1/copia-like"/>
</dbReference>
<dbReference type="InterPro" id="IPR001584">
    <property type="entry name" value="Integrase_cat-core"/>
</dbReference>
<dbReference type="SUPFAM" id="SSF57756">
    <property type="entry name" value="Retrovirus zinc finger-like domains"/>
    <property type="match status" value="1"/>
</dbReference>
<dbReference type="SUPFAM" id="SSF53098">
    <property type="entry name" value="Ribonuclease H-like"/>
    <property type="match status" value="1"/>
</dbReference>
<dbReference type="Gene3D" id="4.10.60.10">
    <property type="entry name" value="Zinc finger, CCHC-type"/>
    <property type="match status" value="1"/>
</dbReference>
<organism evidence="6 7">
    <name type="scientific">Paspalum notatum var. saurae</name>
    <dbReference type="NCBI Taxonomy" id="547442"/>
    <lineage>
        <taxon>Eukaryota</taxon>
        <taxon>Viridiplantae</taxon>
        <taxon>Streptophyta</taxon>
        <taxon>Embryophyta</taxon>
        <taxon>Tracheophyta</taxon>
        <taxon>Spermatophyta</taxon>
        <taxon>Magnoliopsida</taxon>
        <taxon>Liliopsida</taxon>
        <taxon>Poales</taxon>
        <taxon>Poaceae</taxon>
        <taxon>PACMAD clade</taxon>
        <taxon>Panicoideae</taxon>
        <taxon>Andropogonodae</taxon>
        <taxon>Paspaleae</taxon>
        <taxon>Paspalinae</taxon>
        <taxon>Paspalum</taxon>
    </lineage>
</organism>
<dbReference type="InterPro" id="IPR036875">
    <property type="entry name" value="Znf_CCHC_sf"/>
</dbReference>
<dbReference type="Gene3D" id="3.30.420.10">
    <property type="entry name" value="Ribonuclease H-like superfamily/Ribonuclease H"/>
    <property type="match status" value="1"/>
</dbReference>
<dbReference type="PANTHER" id="PTHR42648:SF25">
    <property type="entry name" value="RNA-DIRECTED DNA POLYMERASE"/>
    <property type="match status" value="1"/>
</dbReference>
<dbReference type="Pfam" id="PF13976">
    <property type="entry name" value="gag_pre-integrs"/>
    <property type="match status" value="1"/>
</dbReference>
<dbReference type="EMBL" id="CP144751">
    <property type="protein sequence ID" value="WVZ84977.1"/>
    <property type="molecule type" value="Genomic_DNA"/>
</dbReference>
<protein>
    <submittedName>
        <fullName evidence="6">Uncharacterized protein</fullName>
    </submittedName>
</protein>
<dbReference type="Proteomes" id="UP001341281">
    <property type="component" value="Chromosome 07"/>
</dbReference>
<keyword evidence="7" id="KW-1185">Reference proteome</keyword>
<name>A0AAQ3U8D2_PASNO</name>
<keyword evidence="2" id="KW-0863">Zinc-finger</keyword>
<dbReference type="InterPro" id="IPR036397">
    <property type="entry name" value="RNaseH_sf"/>
</dbReference>
<dbReference type="Pfam" id="PF14223">
    <property type="entry name" value="Retrotran_gag_2"/>
    <property type="match status" value="1"/>
</dbReference>
<feature type="region of interest" description="Disordered" evidence="3">
    <location>
        <begin position="942"/>
        <end position="979"/>
    </location>
</feature>
<evidence type="ECO:0000256" key="3">
    <source>
        <dbReference type="SAM" id="MobiDB-lite"/>
    </source>
</evidence>
<dbReference type="PROSITE" id="PS50158">
    <property type="entry name" value="ZF_CCHC"/>
    <property type="match status" value="1"/>
</dbReference>
<feature type="compositionally biased region" description="Gly residues" evidence="3">
    <location>
        <begin position="633"/>
        <end position="649"/>
    </location>
</feature>
<dbReference type="InterPro" id="IPR057670">
    <property type="entry name" value="SH3_retrovirus"/>
</dbReference>
<gene>
    <name evidence="6" type="ORF">U9M48_031942</name>
</gene>
<dbReference type="GO" id="GO:0008233">
    <property type="term" value="F:peptidase activity"/>
    <property type="evidence" value="ECO:0007669"/>
    <property type="project" value="UniProtKB-KW"/>
</dbReference>
<keyword evidence="1" id="KW-0645">Protease</keyword>
<evidence type="ECO:0000313" key="6">
    <source>
        <dbReference type="EMBL" id="WVZ84977.1"/>
    </source>
</evidence>
<proteinExistence type="predicted"/>
<evidence type="ECO:0000259" key="4">
    <source>
        <dbReference type="PROSITE" id="PS50158"/>
    </source>
</evidence>
<reference evidence="6 7" key="1">
    <citation type="submission" date="2024-02" db="EMBL/GenBank/DDBJ databases">
        <title>High-quality chromosome-scale genome assembly of Pensacola bahiagrass (Paspalum notatum Flugge var. saurae).</title>
        <authorList>
            <person name="Vega J.M."/>
            <person name="Podio M."/>
            <person name="Orjuela J."/>
            <person name="Siena L.A."/>
            <person name="Pessino S.C."/>
            <person name="Combes M.C."/>
            <person name="Mariac C."/>
            <person name="Albertini E."/>
            <person name="Pupilli F."/>
            <person name="Ortiz J.P.A."/>
            <person name="Leblanc O."/>
        </authorList>
    </citation>
    <scope>NUCLEOTIDE SEQUENCE [LARGE SCALE GENOMIC DNA]</scope>
    <source>
        <strain evidence="6">R1</strain>
        <tissue evidence="6">Leaf</tissue>
    </source>
</reference>
<feature type="compositionally biased region" description="Basic and acidic residues" evidence="3">
    <location>
        <begin position="264"/>
        <end position="273"/>
    </location>
</feature>
<feature type="region of interest" description="Disordered" evidence="3">
    <location>
        <begin position="31"/>
        <end position="60"/>
    </location>
</feature>
<dbReference type="GO" id="GO:0008270">
    <property type="term" value="F:zinc ion binding"/>
    <property type="evidence" value="ECO:0007669"/>
    <property type="project" value="UniProtKB-KW"/>
</dbReference>
<feature type="compositionally biased region" description="Basic residues" evidence="3">
    <location>
        <begin position="281"/>
        <end position="292"/>
    </location>
</feature>
<dbReference type="PROSITE" id="PS50994">
    <property type="entry name" value="INTEGRASE"/>
    <property type="match status" value="1"/>
</dbReference>
<feature type="region of interest" description="Disordered" evidence="3">
    <location>
        <begin position="264"/>
        <end position="304"/>
    </location>
</feature>
<sequence>MKGTLGTLWQLVDGLILHDRLYDELDHSSTYIDHSHQDGNRGRRASRQPREQPSRSPTRPRVVVKTVREVGGTQFPLLTRTNYGEWATVMKVMLKARGLWRVVQDGTDDEQEDQMAMEAILKGVPPEYVTTLGSKDSAKEAWTSLEAIRVGSDRVKKAKVQQLRHEFETIAFRDGEAVEDFALRLTSLVSQLGTLGEVIKEETVVAKYAHVAVAIETMLDLDALSIEDVTGRLKAVNDRAEAPTAQGEGSKGQLLLTEEEWTARMKEKQREDAGSSSSRGRGWRRSKPRRKAGTGEPKEEGGKTVAKDKCLNCGKFGHWARNCRAPRRREQANLAQEEEEEPALLLARSCSAEEEAEEPALLMAQACALDSKAEEAKHAPVRLEEPRAQVHLGKEEGDEEAAERWYLDSGASNHMTGSRGAFSELDTSITGTVKFGDNSLVDIAGQGTILFSCSNGGHRALTGVYYIPRLRGNIVSLGQFDECGCKVLINDGVLRIRDREQKLLAKVSWSRNRLYVMKLTIARPMCLAARHEEAAWRWHARFGHLSFDALGRMARKGMVRGLPAIEHVSKLCDSCLVGKQRRAPFPKTASYRAQDPLELVHGDLCGPIKPATHGGRRYFLLLPFHVAAAAHGQGLGGGGDQGDQGSGGDGDGEEAEGAADRSRRRVQLRGVRPYCAGEGVGRHLTAPYFPQQNGVIERRNQTVVGMARSMLKAKGMPAAFWGEAVSTAVYILNRSPTKSLENKTSFEAWHGRKPDVTHLRTFGCIGHVKVTRPNLAKLEDRSKPMVFLGYEAGSKAYRLYDPVERRVHVSRDVVFDEAASWDWARPSDGEAATGRSSSIFTVEYEEYLDGKALAHGQQEHGVDNGDGEQGGSSPVPGAGEASPATPTGALVRYATPPPDASPYLDAEYEGEPVRFRTMNDIVGNPTPPSLAARALDDELHFSSAEEPPSFAGSGAGRELAASDTGGDELHPREPDLGAG</sequence>
<feature type="region of interest" description="Disordered" evidence="3">
    <location>
        <begin position="633"/>
        <end position="664"/>
    </location>
</feature>
<dbReference type="GO" id="GO:0006508">
    <property type="term" value="P:proteolysis"/>
    <property type="evidence" value="ECO:0007669"/>
    <property type="project" value="UniProtKB-KW"/>
</dbReference>
<dbReference type="Pfam" id="PF25597">
    <property type="entry name" value="SH3_retrovirus"/>
    <property type="match status" value="1"/>
</dbReference>
<evidence type="ECO:0000313" key="7">
    <source>
        <dbReference type="Proteomes" id="UP001341281"/>
    </source>
</evidence>
<feature type="region of interest" description="Disordered" evidence="3">
    <location>
        <begin position="857"/>
        <end position="905"/>
    </location>
</feature>
<feature type="domain" description="Integrase catalytic" evidence="5">
    <location>
        <begin position="659"/>
        <end position="753"/>
    </location>
</feature>
<feature type="domain" description="CCHC-type" evidence="4">
    <location>
        <begin position="309"/>
        <end position="324"/>
    </location>
</feature>
<keyword evidence="2" id="KW-0862">Zinc</keyword>
<keyword evidence="1" id="KW-0378">Hydrolase</keyword>
<evidence type="ECO:0000256" key="1">
    <source>
        <dbReference type="ARBA" id="ARBA00022670"/>
    </source>
</evidence>
<evidence type="ECO:0000256" key="2">
    <source>
        <dbReference type="PROSITE-ProRule" id="PRU00047"/>
    </source>
</evidence>
<keyword evidence="2" id="KW-0479">Metal-binding</keyword>
<dbReference type="GO" id="GO:0003676">
    <property type="term" value="F:nucleic acid binding"/>
    <property type="evidence" value="ECO:0007669"/>
    <property type="project" value="InterPro"/>
</dbReference>
<feature type="compositionally biased region" description="Basic and acidic residues" evidence="3">
    <location>
        <begin position="967"/>
        <end position="979"/>
    </location>
</feature>
<accession>A0AAQ3U8D2</accession>
<dbReference type="InterPro" id="IPR054722">
    <property type="entry name" value="PolX-like_BBD"/>
</dbReference>
<dbReference type="Pfam" id="PF22936">
    <property type="entry name" value="Pol_BBD"/>
    <property type="match status" value="1"/>
</dbReference>
<dbReference type="PANTHER" id="PTHR42648">
    <property type="entry name" value="TRANSPOSASE, PUTATIVE-RELATED"/>
    <property type="match status" value="1"/>
</dbReference>
<dbReference type="InterPro" id="IPR001878">
    <property type="entry name" value="Znf_CCHC"/>
</dbReference>
<dbReference type="SMART" id="SM00343">
    <property type="entry name" value="ZnF_C2HC"/>
    <property type="match status" value="1"/>
</dbReference>
<dbReference type="InterPro" id="IPR012337">
    <property type="entry name" value="RNaseH-like_sf"/>
</dbReference>
<evidence type="ECO:0000259" key="5">
    <source>
        <dbReference type="PROSITE" id="PS50994"/>
    </source>
</evidence>
<dbReference type="AlphaFoldDB" id="A0AAQ3U8D2"/>
<feature type="compositionally biased region" description="Basic and acidic residues" evidence="3">
    <location>
        <begin position="31"/>
        <end position="41"/>
    </location>
</feature>
<dbReference type="InterPro" id="IPR025724">
    <property type="entry name" value="GAG-pre-integrase_dom"/>
</dbReference>